<dbReference type="KEGG" id="dal:Dalk_2052"/>
<dbReference type="Gene3D" id="1.10.10.10">
    <property type="entry name" value="Winged helix-like DNA-binding domain superfamily/Winged helix DNA-binding domain"/>
    <property type="match status" value="1"/>
</dbReference>
<dbReference type="GO" id="GO:0003700">
    <property type="term" value="F:DNA-binding transcription factor activity"/>
    <property type="evidence" value="ECO:0007669"/>
    <property type="project" value="InterPro"/>
</dbReference>
<dbReference type="EMBL" id="CP001322">
    <property type="protein sequence ID" value="ACL03747.1"/>
    <property type="molecule type" value="Genomic_DNA"/>
</dbReference>
<evidence type="ECO:0000259" key="4">
    <source>
        <dbReference type="PROSITE" id="PS50995"/>
    </source>
</evidence>
<keyword evidence="6" id="KW-1185">Reference proteome</keyword>
<dbReference type="PROSITE" id="PS50995">
    <property type="entry name" value="HTH_MARR_2"/>
    <property type="match status" value="1"/>
</dbReference>
<name>B8FG67_DESAL</name>
<dbReference type="AlphaFoldDB" id="B8FG67"/>
<evidence type="ECO:0000256" key="1">
    <source>
        <dbReference type="ARBA" id="ARBA00023015"/>
    </source>
</evidence>
<dbReference type="Pfam" id="PF01047">
    <property type="entry name" value="MarR"/>
    <property type="match status" value="1"/>
</dbReference>
<dbReference type="GO" id="GO:0003677">
    <property type="term" value="F:DNA binding"/>
    <property type="evidence" value="ECO:0007669"/>
    <property type="project" value="UniProtKB-KW"/>
</dbReference>
<protein>
    <submittedName>
        <fullName evidence="5">Transcriptional regulator, MarR family</fullName>
    </submittedName>
</protein>
<keyword evidence="3" id="KW-0804">Transcription</keyword>
<dbReference type="PANTHER" id="PTHR42756">
    <property type="entry name" value="TRANSCRIPTIONAL REGULATOR, MARR"/>
    <property type="match status" value="1"/>
</dbReference>
<keyword evidence="2" id="KW-0238">DNA-binding</keyword>
<sequence length="153" mass="17293">MIQMPQLQKTDLKNDRIFLLMAKVQSRTSRFFKKQMKAAGLEISFSQLGVLFMLEKNDGMSMGDFCAQLEMENSALTRLMDRLEKSGCVLRRVNPEDRRQFLVDITDKGREQAALAKPIVRAANQKILDGLSGEEILSFVGVMKSFLDIFPAG</sequence>
<dbReference type="PANTHER" id="PTHR42756:SF1">
    <property type="entry name" value="TRANSCRIPTIONAL REPRESSOR OF EMRAB OPERON"/>
    <property type="match status" value="1"/>
</dbReference>
<reference evidence="5 6" key="1">
    <citation type="journal article" date="2012" name="Environ. Microbiol.">
        <title>The genome sequence of Desulfatibacillum alkenivorans AK-01: a blueprint for anaerobic alkane oxidation.</title>
        <authorList>
            <person name="Callaghan A.V."/>
            <person name="Morris B.E."/>
            <person name="Pereira I.A."/>
            <person name="McInerney M.J."/>
            <person name="Austin R.N."/>
            <person name="Groves J.T."/>
            <person name="Kukor J.J."/>
            <person name="Suflita J.M."/>
            <person name="Young L.Y."/>
            <person name="Zylstra G.J."/>
            <person name="Wawrik B."/>
        </authorList>
    </citation>
    <scope>NUCLEOTIDE SEQUENCE [LARGE SCALE GENOMIC DNA]</scope>
    <source>
        <strain evidence="5 6">AK-01</strain>
    </source>
</reference>
<organism evidence="5 6">
    <name type="scientific">Desulfatibacillum aliphaticivorans</name>
    <dbReference type="NCBI Taxonomy" id="218208"/>
    <lineage>
        <taxon>Bacteria</taxon>
        <taxon>Pseudomonadati</taxon>
        <taxon>Thermodesulfobacteriota</taxon>
        <taxon>Desulfobacteria</taxon>
        <taxon>Desulfobacterales</taxon>
        <taxon>Desulfatibacillaceae</taxon>
        <taxon>Desulfatibacillum</taxon>
    </lineage>
</organism>
<dbReference type="eggNOG" id="COG1846">
    <property type="taxonomic scope" value="Bacteria"/>
</dbReference>
<dbReference type="SUPFAM" id="SSF46785">
    <property type="entry name" value="Winged helix' DNA-binding domain"/>
    <property type="match status" value="1"/>
</dbReference>
<gene>
    <name evidence="5" type="ordered locus">Dalk_2052</name>
</gene>
<dbReference type="SMART" id="SM00347">
    <property type="entry name" value="HTH_MARR"/>
    <property type="match status" value="1"/>
</dbReference>
<dbReference type="InterPro" id="IPR000835">
    <property type="entry name" value="HTH_MarR-typ"/>
</dbReference>
<proteinExistence type="predicted"/>
<feature type="domain" description="HTH marR-type" evidence="4">
    <location>
        <begin position="14"/>
        <end position="148"/>
    </location>
</feature>
<evidence type="ECO:0000256" key="3">
    <source>
        <dbReference type="ARBA" id="ARBA00023163"/>
    </source>
</evidence>
<evidence type="ECO:0000313" key="5">
    <source>
        <dbReference type="EMBL" id="ACL03747.1"/>
    </source>
</evidence>
<keyword evidence="1" id="KW-0805">Transcription regulation</keyword>
<accession>B8FG67</accession>
<dbReference type="HOGENOM" id="CLU_083287_18_6_7"/>
<evidence type="ECO:0000313" key="6">
    <source>
        <dbReference type="Proteomes" id="UP000000739"/>
    </source>
</evidence>
<evidence type="ECO:0000256" key="2">
    <source>
        <dbReference type="ARBA" id="ARBA00023125"/>
    </source>
</evidence>
<dbReference type="Proteomes" id="UP000000739">
    <property type="component" value="Chromosome"/>
</dbReference>
<dbReference type="InterPro" id="IPR036390">
    <property type="entry name" value="WH_DNA-bd_sf"/>
</dbReference>
<dbReference type="PRINTS" id="PR00598">
    <property type="entry name" value="HTHMARR"/>
</dbReference>
<dbReference type="InterPro" id="IPR036388">
    <property type="entry name" value="WH-like_DNA-bd_sf"/>
</dbReference>